<dbReference type="Proteomes" id="UP000502823">
    <property type="component" value="Unassembled WGS sequence"/>
</dbReference>
<evidence type="ECO:0000313" key="2">
    <source>
        <dbReference type="Proteomes" id="UP000502823"/>
    </source>
</evidence>
<comment type="caution">
    <text evidence="1">The sequence shown here is derived from an EMBL/GenBank/DDBJ whole genome shotgun (WGS) entry which is preliminary data.</text>
</comment>
<proteinExistence type="predicted"/>
<dbReference type="EMBL" id="BLKM01001253">
    <property type="protein sequence ID" value="GFG39820.1"/>
    <property type="molecule type" value="Genomic_DNA"/>
</dbReference>
<gene>
    <name evidence="1" type="ORF">Cfor_08800</name>
</gene>
<protein>
    <submittedName>
        <fullName evidence="1">Uncharacterized protein</fullName>
    </submittedName>
</protein>
<organism evidence="1 2">
    <name type="scientific">Coptotermes formosanus</name>
    <name type="common">Formosan subterranean termite</name>
    <dbReference type="NCBI Taxonomy" id="36987"/>
    <lineage>
        <taxon>Eukaryota</taxon>
        <taxon>Metazoa</taxon>
        <taxon>Ecdysozoa</taxon>
        <taxon>Arthropoda</taxon>
        <taxon>Hexapoda</taxon>
        <taxon>Insecta</taxon>
        <taxon>Pterygota</taxon>
        <taxon>Neoptera</taxon>
        <taxon>Polyneoptera</taxon>
        <taxon>Dictyoptera</taxon>
        <taxon>Blattodea</taxon>
        <taxon>Blattoidea</taxon>
        <taxon>Termitoidae</taxon>
        <taxon>Rhinotermitidae</taxon>
        <taxon>Coptotermes</taxon>
    </lineage>
</organism>
<dbReference type="InParanoid" id="A0A6L2Q796"/>
<evidence type="ECO:0000313" key="1">
    <source>
        <dbReference type="EMBL" id="GFG39820.1"/>
    </source>
</evidence>
<accession>A0A6L2Q796</accession>
<keyword evidence="2" id="KW-1185">Reference proteome</keyword>
<reference evidence="2" key="1">
    <citation type="submission" date="2020-01" db="EMBL/GenBank/DDBJ databases">
        <title>Draft genome sequence of the Termite Coptotermes fromosanus.</title>
        <authorList>
            <person name="Itakura S."/>
            <person name="Yosikawa Y."/>
            <person name="Umezawa K."/>
        </authorList>
    </citation>
    <scope>NUCLEOTIDE SEQUENCE [LARGE SCALE GENOMIC DNA]</scope>
</reference>
<name>A0A6L2Q796_COPFO</name>
<dbReference type="AlphaFoldDB" id="A0A6L2Q796"/>
<sequence length="118" mass="13841">METEAGLSYIESFAQGRISTLHDLLLSVFTQLAAPWRWLCLDQDTMLSKDVLLADEQKERVTTGEDFFQLPHTSPYFLNCIFTGEESWAFRCDTETERQIMERRTKSSLRPKIFRLQK</sequence>